<accession>A0A6C0I3A0</accession>
<dbReference type="SUPFAM" id="SSF81321">
    <property type="entry name" value="Family A G protein-coupled receptor-like"/>
    <property type="match status" value="1"/>
</dbReference>
<keyword evidence="5 6" id="KW-0472">Membrane</keyword>
<dbReference type="InterPro" id="IPR001425">
    <property type="entry name" value="Arc/bac/fun_rhodopsins"/>
</dbReference>
<dbReference type="AlphaFoldDB" id="A0A6C0I3A0"/>
<feature type="transmembrane region" description="Helical" evidence="6">
    <location>
        <begin position="202"/>
        <end position="221"/>
    </location>
</feature>
<protein>
    <submittedName>
        <fullName evidence="7">Uncharacterized protein</fullName>
    </submittedName>
</protein>
<evidence type="ECO:0000256" key="1">
    <source>
        <dbReference type="ARBA" id="ARBA00004141"/>
    </source>
</evidence>
<evidence type="ECO:0000313" key="7">
    <source>
        <dbReference type="EMBL" id="QHT87491.1"/>
    </source>
</evidence>
<keyword evidence="4 6" id="KW-1133">Transmembrane helix</keyword>
<proteinExistence type="inferred from homology"/>
<organism evidence="7">
    <name type="scientific">viral metagenome</name>
    <dbReference type="NCBI Taxonomy" id="1070528"/>
    <lineage>
        <taxon>unclassified sequences</taxon>
        <taxon>metagenomes</taxon>
        <taxon>organismal metagenomes</taxon>
    </lineage>
</organism>
<evidence type="ECO:0000256" key="4">
    <source>
        <dbReference type="ARBA" id="ARBA00022989"/>
    </source>
</evidence>
<evidence type="ECO:0000256" key="5">
    <source>
        <dbReference type="ARBA" id="ARBA00023136"/>
    </source>
</evidence>
<comment type="subcellular location">
    <subcellularLocation>
        <location evidence="1">Membrane</location>
        <topology evidence="1">Multi-pass membrane protein</topology>
    </subcellularLocation>
</comment>
<feature type="transmembrane region" description="Helical" evidence="6">
    <location>
        <begin position="6"/>
        <end position="29"/>
    </location>
</feature>
<name>A0A6C0I3A0_9ZZZZ</name>
<feature type="transmembrane region" description="Helical" evidence="6">
    <location>
        <begin position="74"/>
        <end position="95"/>
    </location>
</feature>
<evidence type="ECO:0000256" key="6">
    <source>
        <dbReference type="SAM" id="Phobius"/>
    </source>
</evidence>
<dbReference type="SMART" id="SM01021">
    <property type="entry name" value="Bac_rhodopsin"/>
    <property type="match status" value="1"/>
</dbReference>
<sequence length="233" mass="27369">MDSSIYISLYTSIVIQIVTEVVQVLALFINVSPKFSFLKQMMWLEVIVQNVEGLFYLYWLFNFNDILNITPIRYFDWVITTPTMLVNLICYLIFLDHKEKNTSDTLTLFTILKKEFSTIVTVLLLNWAMLFFGYLGETSVIPTLFAISLGFIPFIIYYYIIYTNYARFSKDGMQIYAYFLFFWSLYGVAAVSPYNIKTVSYNILDLFSKNFFGIFLTYLLLTNNNDASLRFLQ</sequence>
<evidence type="ECO:0000256" key="3">
    <source>
        <dbReference type="ARBA" id="ARBA00022692"/>
    </source>
</evidence>
<feature type="transmembrane region" description="Helical" evidence="6">
    <location>
        <begin position="116"/>
        <end position="135"/>
    </location>
</feature>
<reference evidence="7" key="1">
    <citation type="journal article" date="2020" name="Nature">
        <title>Giant virus diversity and host interactions through global metagenomics.</title>
        <authorList>
            <person name="Schulz F."/>
            <person name="Roux S."/>
            <person name="Paez-Espino D."/>
            <person name="Jungbluth S."/>
            <person name="Walsh D.A."/>
            <person name="Denef V.J."/>
            <person name="McMahon K.D."/>
            <person name="Konstantinidis K.T."/>
            <person name="Eloe-Fadrosh E.A."/>
            <person name="Kyrpides N.C."/>
            <person name="Woyke T."/>
        </authorList>
    </citation>
    <scope>NUCLEOTIDE SEQUENCE</scope>
    <source>
        <strain evidence="7">GVMAG-M-3300023184-190</strain>
    </source>
</reference>
<feature type="transmembrane region" description="Helical" evidence="6">
    <location>
        <begin position="141"/>
        <end position="163"/>
    </location>
</feature>
<dbReference type="Pfam" id="PF01036">
    <property type="entry name" value="Bac_rhodopsin"/>
    <property type="match status" value="1"/>
</dbReference>
<evidence type="ECO:0000256" key="2">
    <source>
        <dbReference type="ARBA" id="ARBA00008130"/>
    </source>
</evidence>
<dbReference type="Gene3D" id="1.20.1070.10">
    <property type="entry name" value="Rhodopsin 7-helix transmembrane proteins"/>
    <property type="match status" value="1"/>
</dbReference>
<feature type="transmembrane region" description="Helical" evidence="6">
    <location>
        <begin position="175"/>
        <end position="196"/>
    </location>
</feature>
<keyword evidence="3 6" id="KW-0812">Transmembrane</keyword>
<comment type="similarity">
    <text evidence="2">Belongs to the archaeal/bacterial/fungal opsin family.</text>
</comment>
<dbReference type="EMBL" id="MN740090">
    <property type="protein sequence ID" value="QHT87491.1"/>
    <property type="molecule type" value="Genomic_DNA"/>
</dbReference>
<dbReference type="GO" id="GO:0016020">
    <property type="term" value="C:membrane"/>
    <property type="evidence" value="ECO:0007669"/>
    <property type="project" value="UniProtKB-SubCell"/>
</dbReference>